<dbReference type="Pfam" id="PF02632">
    <property type="entry name" value="BioY"/>
    <property type="match status" value="1"/>
</dbReference>
<sequence length="190" mass="20084">MSNLTPRDMSLVALFAALTAVGAFIKVPVPFVPFTLQYLFVAMAGILLGSRLGLTSQILYIAIGLLGVPVFAEGGGPAYVLKPTFGYLIGFALGAYVIGLLSERLAEAQKGRLFLSVLAGLAVIYGMGALYLYGIMNYVTNSPISVANTVLYGILLPLPGDIFLSGVAAFLGLKVWLFRRTAEGVQEASQ</sequence>
<dbReference type="PANTHER" id="PTHR34295">
    <property type="entry name" value="BIOTIN TRANSPORTER BIOY"/>
    <property type="match status" value="1"/>
</dbReference>
<organism evidence="4 5">
    <name type="scientific">Heliobacterium mobile</name>
    <name type="common">Heliobacillus mobilis</name>
    <dbReference type="NCBI Taxonomy" id="28064"/>
    <lineage>
        <taxon>Bacteria</taxon>
        <taxon>Bacillati</taxon>
        <taxon>Bacillota</taxon>
        <taxon>Clostridia</taxon>
        <taxon>Eubacteriales</taxon>
        <taxon>Heliobacteriaceae</taxon>
        <taxon>Heliobacterium</taxon>
    </lineage>
</organism>
<dbReference type="OrthoDB" id="9803495at2"/>
<evidence type="ECO:0000313" key="5">
    <source>
        <dbReference type="Proteomes" id="UP000430670"/>
    </source>
</evidence>
<keyword evidence="2 3" id="KW-0472">Membrane</keyword>
<feature type="transmembrane region" description="Helical" evidence="3">
    <location>
        <begin position="154"/>
        <end position="173"/>
    </location>
</feature>
<evidence type="ECO:0000313" key="4">
    <source>
        <dbReference type="EMBL" id="MTV48913.1"/>
    </source>
</evidence>
<comment type="similarity">
    <text evidence="1 2">Belongs to the BioY family.</text>
</comment>
<feature type="transmembrane region" description="Helical" evidence="3">
    <location>
        <begin position="113"/>
        <end position="134"/>
    </location>
</feature>
<dbReference type="Proteomes" id="UP000430670">
    <property type="component" value="Unassembled WGS sequence"/>
</dbReference>
<evidence type="ECO:0000256" key="2">
    <source>
        <dbReference type="PIRNR" id="PIRNR016661"/>
    </source>
</evidence>
<reference evidence="4 5" key="1">
    <citation type="submission" date="2019-11" db="EMBL/GenBank/DDBJ databases">
        <title>Whole-genome sequence of a the green, strictly anaerobic photosynthetic bacterium Heliobacillus mobilis DSM 6151.</title>
        <authorList>
            <person name="Kyndt J.A."/>
            <person name="Meyer T.E."/>
        </authorList>
    </citation>
    <scope>NUCLEOTIDE SEQUENCE [LARGE SCALE GENOMIC DNA]</scope>
    <source>
        <strain evidence="4 5">DSM 6151</strain>
    </source>
</reference>
<keyword evidence="5" id="KW-1185">Reference proteome</keyword>
<protein>
    <recommendedName>
        <fullName evidence="2">Biotin transporter</fullName>
    </recommendedName>
</protein>
<comment type="subcellular location">
    <subcellularLocation>
        <location evidence="2">Cell membrane</location>
        <topology evidence="2">Multi-pass membrane protein</topology>
    </subcellularLocation>
</comment>
<dbReference type="GO" id="GO:0015225">
    <property type="term" value="F:biotin transmembrane transporter activity"/>
    <property type="evidence" value="ECO:0007669"/>
    <property type="project" value="UniProtKB-UniRule"/>
</dbReference>
<comment type="caution">
    <text evidence="4">The sequence shown here is derived from an EMBL/GenBank/DDBJ whole genome shotgun (WGS) entry which is preliminary data.</text>
</comment>
<dbReference type="PIRSF" id="PIRSF016661">
    <property type="entry name" value="BioY"/>
    <property type="match status" value="1"/>
</dbReference>
<keyword evidence="2" id="KW-1003">Cell membrane</keyword>
<keyword evidence="3" id="KW-1133">Transmembrane helix</keyword>
<dbReference type="RefSeq" id="WP_155476016.1">
    <property type="nucleotide sequence ID" value="NZ_WNKU01000007.1"/>
</dbReference>
<dbReference type="AlphaFoldDB" id="A0A6I3SJ96"/>
<proteinExistence type="inferred from homology"/>
<name>A0A6I3SJ96_HELMO</name>
<dbReference type="Gene3D" id="1.10.1760.20">
    <property type="match status" value="1"/>
</dbReference>
<dbReference type="InterPro" id="IPR003784">
    <property type="entry name" value="BioY"/>
</dbReference>
<dbReference type="GO" id="GO:0005886">
    <property type="term" value="C:plasma membrane"/>
    <property type="evidence" value="ECO:0007669"/>
    <property type="project" value="UniProtKB-SubCell"/>
</dbReference>
<dbReference type="EMBL" id="WNKU01000007">
    <property type="protein sequence ID" value="MTV48913.1"/>
    <property type="molecule type" value="Genomic_DNA"/>
</dbReference>
<feature type="transmembrane region" description="Helical" evidence="3">
    <location>
        <begin position="85"/>
        <end position="101"/>
    </location>
</feature>
<dbReference type="PANTHER" id="PTHR34295:SF1">
    <property type="entry name" value="BIOTIN TRANSPORTER BIOY"/>
    <property type="match status" value="1"/>
</dbReference>
<accession>A0A6I3SJ96</accession>
<evidence type="ECO:0000256" key="3">
    <source>
        <dbReference type="SAM" id="Phobius"/>
    </source>
</evidence>
<keyword evidence="3" id="KW-0812">Transmembrane</keyword>
<keyword evidence="2" id="KW-0813">Transport</keyword>
<gene>
    <name evidence="4" type="ORF">GJ688_07945</name>
</gene>
<evidence type="ECO:0000256" key="1">
    <source>
        <dbReference type="ARBA" id="ARBA00010692"/>
    </source>
</evidence>